<evidence type="ECO:0000256" key="7">
    <source>
        <dbReference type="RuleBase" id="RU000492"/>
    </source>
</evidence>
<dbReference type="AlphaFoldDB" id="A0A8H4EU95"/>
<evidence type="ECO:0000256" key="1">
    <source>
        <dbReference type="ARBA" id="ARBA00012552"/>
    </source>
</evidence>
<evidence type="ECO:0000259" key="8">
    <source>
        <dbReference type="PROSITE" id="PS51192"/>
    </source>
</evidence>
<dbReference type="PANTHER" id="PTHR47958">
    <property type="entry name" value="ATP-DEPENDENT RNA HELICASE DBP3"/>
    <property type="match status" value="1"/>
</dbReference>
<dbReference type="OrthoDB" id="434041at2759"/>
<dbReference type="Pfam" id="PF00271">
    <property type="entry name" value="Helicase_C"/>
    <property type="match status" value="1"/>
</dbReference>
<evidence type="ECO:0000313" key="12">
    <source>
        <dbReference type="Proteomes" id="UP000439903"/>
    </source>
</evidence>
<evidence type="ECO:0000256" key="6">
    <source>
        <dbReference type="PROSITE-ProRule" id="PRU00552"/>
    </source>
</evidence>
<dbReference type="Gene3D" id="3.40.50.300">
    <property type="entry name" value="P-loop containing nucleotide triphosphate hydrolases"/>
    <property type="match status" value="2"/>
</dbReference>
<dbReference type="InterPro" id="IPR001650">
    <property type="entry name" value="Helicase_C-like"/>
</dbReference>
<dbReference type="InterPro" id="IPR011545">
    <property type="entry name" value="DEAD/DEAH_box_helicase_dom"/>
</dbReference>
<evidence type="ECO:0000259" key="9">
    <source>
        <dbReference type="PROSITE" id="PS51194"/>
    </source>
</evidence>
<dbReference type="InterPro" id="IPR027417">
    <property type="entry name" value="P-loop_NTPase"/>
</dbReference>
<dbReference type="SUPFAM" id="SSF52540">
    <property type="entry name" value="P-loop containing nucleoside triphosphate hydrolases"/>
    <property type="match status" value="1"/>
</dbReference>
<dbReference type="InterPro" id="IPR014001">
    <property type="entry name" value="Helicase_ATP-bd"/>
</dbReference>
<dbReference type="InterPro" id="IPR000629">
    <property type="entry name" value="RNA-helicase_DEAD-box_CS"/>
</dbReference>
<feature type="short sequence motif" description="Q motif" evidence="6">
    <location>
        <begin position="54"/>
        <end position="82"/>
    </location>
</feature>
<protein>
    <recommendedName>
        <fullName evidence="1">RNA helicase</fullName>
        <ecNumber evidence="1">3.6.4.13</ecNumber>
    </recommendedName>
</protein>
<dbReference type="CDD" id="cd18787">
    <property type="entry name" value="SF2_C_DEAD"/>
    <property type="match status" value="1"/>
</dbReference>
<feature type="domain" description="Helicase ATP-binding" evidence="8">
    <location>
        <begin position="85"/>
        <end position="254"/>
    </location>
</feature>
<keyword evidence="12" id="KW-1185">Reference proteome</keyword>
<dbReference type="PROSITE" id="PS00039">
    <property type="entry name" value="DEAD_ATP_HELICASE"/>
    <property type="match status" value="1"/>
</dbReference>
<name>A0A8H4EU95_GIGMA</name>
<accession>A0A8H4EU95</accession>
<keyword evidence="2 7" id="KW-0547">Nucleotide-binding</keyword>
<evidence type="ECO:0000256" key="3">
    <source>
        <dbReference type="ARBA" id="ARBA00022801"/>
    </source>
</evidence>
<sequence length="565" mass="65336">MINQLTFKKLRLRTTYVHTYVLYVHAYIDLPLHSSIMSKIKIDRTKDVQIDEDVNFESLIANQNILRGLLEAGYDRPSPIQLKAVPPGKLGLDVIAQAKSGTGKTIVFGVIALEMLNLNNTRPQVLILAPTREIAVQTKEVISNIGRYMNGLICHVFIGGIPVEEDIPKLKKCHIVIGSPGRIGLLLNKQMVAKDIKLFVLDEADKLMENNFIPQLKKINDKLPKTKQVLAFSATYDKVLLKTLENFVCNPYHVMLSEDTPALEGVLQYYQIVKVPNKINITERFKFYEEKFKKMVDLLSHVPFYQCIVFLNHRGRAVDLANYLTNQGWMAMNISGGLDQRIRLETMSKARNFQIRVLVCSDLIARGIDIDRVNLVVNLDMPKDAETYLHRVGRTGRYGTHGLAISFVDINELEFIESLKTNYHVDILTLPDEISFKHHQRPLTTENDQEAYESLLNIRETIKTQNPEVPPVIFSDDTDSKIKPTKLKEQKETEEAEETSYYPFYNTYYTDYYNWMYNTYNTDYYNWMYNNYNSDYYNWMYNTVPGDTDENYDNNNDFIPPDLAF</sequence>
<dbReference type="GO" id="GO:0003676">
    <property type="term" value="F:nucleic acid binding"/>
    <property type="evidence" value="ECO:0007669"/>
    <property type="project" value="InterPro"/>
</dbReference>
<dbReference type="PROSITE" id="PS51192">
    <property type="entry name" value="HELICASE_ATP_BIND_1"/>
    <property type="match status" value="1"/>
</dbReference>
<dbReference type="Proteomes" id="UP000439903">
    <property type="component" value="Unassembled WGS sequence"/>
</dbReference>
<dbReference type="InterPro" id="IPR014014">
    <property type="entry name" value="RNA_helicase_DEAD_Q_motif"/>
</dbReference>
<keyword evidence="5 7" id="KW-0067">ATP-binding</keyword>
<evidence type="ECO:0000256" key="4">
    <source>
        <dbReference type="ARBA" id="ARBA00022806"/>
    </source>
</evidence>
<organism evidence="11 12">
    <name type="scientific">Gigaspora margarita</name>
    <dbReference type="NCBI Taxonomy" id="4874"/>
    <lineage>
        <taxon>Eukaryota</taxon>
        <taxon>Fungi</taxon>
        <taxon>Fungi incertae sedis</taxon>
        <taxon>Mucoromycota</taxon>
        <taxon>Glomeromycotina</taxon>
        <taxon>Glomeromycetes</taxon>
        <taxon>Diversisporales</taxon>
        <taxon>Gigasporaceae</taxon>
        <taxon>Gigaspora</taxon>
    </lineage>
</organism>
<feature type="domain" description="DEAD-box RNA helicase Q" evidence="10">
    <location>
        <begin position="54"/>
        <end position="82"/>
    </location>
</feature>
<dbReference type="EMBL" id="WTPW01000050">
    <property type="protein sequence ID" value="KAF0554418.1"/>
    <property type="molecule type" value="Genomic_DNA"/>
</dbReference>
<dbReference type="GO" id="GO:0016787">
    <property type="term" value="F:hydrolase activity"/>
    <property type="evidence" value="ECO:0007669"/>
    <property type="project" value="UniProtKB-KW"/>
</dbReference>
<reference evidence="11 12" key="1">
    <citation type="journal article" date="2019" name="Environ. Microbiol.">
        <title>At the nexus of three kingdoms: the genome of the mycorrhizal fungus Gigaspora margarita provides insights into plant, endobacterial and fungal interactions.</title>
        <authorList>
            <person name="Venice F."/>
            <person name="Ghignone S."/>
            <person name="Salvioli di Fossalunga A."/>
            <person name="Amselem J."/>
            <person name="Novero M."/>
            <person name="Xianan X."/>
            <person name="Sedzielewska Toro K."/>
            <person name="Morin E."/>
            <person name="Lipzen A."/>
            <person name="Grigoriev I.V."/>
            <person name="Henrissat B."/>
            <person name="Martin F.M."/>
            <person name="Bonfante P."/>
        </authorList>
    </citation>
    <scope>NUCLEOTIDE SEQUENCE [LARGE SCALE GENOMIC DNA]</scope>
    <source>
        <strain evidence="11 12">BEG34</strain>
    </source>
</reference>
<feature type="domain" description="Helicase C-terminal" evidence="9">
    <location>
        <begin position="294"/>
        <end position="449"/>
    </location>
</feature>
<evidence type="ECO:0000313" key="11">
    <source>
        <dbReference type="EMBL" id="KAF0554418.1"/>
    </source>
</evidence>
<evidence type="ECO:0000256" key="5">
    <source>
        <dbReference type="ARBA" id="ARBA00022840"/>
    </source>
</evidence>
<keyword evidence="3 7" id="KW-0378">Hydrolase</keyword>
<keyword evidence="4 7" id="KW-0347">Helicase</keyword>
<evidence type="ECO:0000259" key="10">
    <source>
        <dbReference type="PROSITE" id="PS51195"/>
    </source>
</evidence>
<dbReference type="PROSITE" id="PS51194">
    <property type="entry name" value="HELICASE_CTER"/>
    <property type="match status" value="1"/>
</dbReference>
<dbReference type="SMART" id="SM00490">
    <property type="entry name" value="HELICc"/>
    <property type="match status" value="1"/>
</dbReference>
<evidence type="ECO:0000256" key="2">
    <source>
        <dbReference type="ARBA" id="ARBA00022741"/>
    </source>
</evidence>
<dbReference type="Pfam" id="PF00270">
    <property type="entry name" value="DEAD"/>
    <property type="match status" value="1"/>
</dbReference>
<comment type="similarity">
    <text evidence="7">Belongs to the DEAD box helicase family.</text>
</comment>
<dbReference type="GO" id="GO:0003724">
    <property type="term" value="F:RNA helicase activity"/>
    <property type="evidence" value="ECO:0007669"/>
    <property type="project" value="UniProtKB-EC"/>
</dbReference>
<dbReference type="EC" id="3.6.4.13" evidence="1"/>
<gene>
    <name evidence="11" type="ORF">F8M41_019188</name>
</gene>
<dbReference type="GO" id="GO:0005524">
    <property type="term" value="F:ATP binding"/>
    <property type="evidence" value="ECO:0007669"/>
    <property type="project" value="UniProtKB-KW"/>
</dbReference>
<dbReference type="PROSITE" id="PS51195">
    <property type="entry name" value="Q_MOTIF"/>
    <property type="match status" value="1"/>
</dbReference>
<dbReference type="SMART" id="SM00487">
    <property type="entry name" value="DEXDc"/>
    <property type="match status" value="1"/>
</dbReference>
<proteinExistence type="inferred from homology"/>
<comment type="caution">
    <text evidence="11">The sequence shown here is derived from an EMBL/GenBank/DDBJ whole genome shotgun (WGS) entry which is preliminary data.</text>
</comment>